<keyword evidence="3 6" id="KW-0418">Kinase</keyword>
<evidence type="ECO:0000256" key="4">
    <source>
        <dbReference type="ARBA" id="ARBA00022840"/>
    </source>
</evidence>
<dbReference type="GO" id="GO:0004674">
    <property type="term" value="F:protein serine/threonine kinase activity"/>
    <property type="evidence" value="ECO:0007669"/>
    <property type="project" value="TreeGrafter"/>
</dbReference>
<dbReference type="Pfam" id="PF00069">
    <property type="entry name" value="Pkinase"/>
    <property type="match status" value="1"/>
</dbReference>
<evidence type="ECO:0000256" key="1">
    <source>
        <dbReference type="ARBA" id="ARBA00022679"/>
    </source>
</evidence>
<dbReference type="Gene3D" id="1.10.510.10">
    <property type="entry name" value="Transferase(Phosphotransferase) domain 1"/>
    <property type="match status" value="1"/>
</dbReference>
<evidence type="ECO:0000256" key="3">
    <source>
        <dbReference type="ARBA" id="ARBA00022777"/>
    </source>
</evidence>
<keyword evidence="1" id="KW-0808">Transferase</keyword>
<keyword evidence="7" id="KW-1185">Reference proteome</keyword>
<dbReference type="AlphaFoldDB" id="A0A5N6E644"/>
<name>A0A5N6E644_9EURO</name>
<dbReference type="SMART" id="SM00220">
    <property type="entry name" value="S_TKc"/>
    <property type="match status" value="1"/>
</dbReference>
<gene>
    <name evidence="6" type="ORF">BDV33DRAFT_185573</name>
</gene>
<dbReference type="SUPFAM" id="SSF56112">
    <property type="entry name" value="Protein kinase-like (PK-like)"/>
    <property type="match status" value="1"/>
</dbReference>
<dbReference type="InterPro" id="IPR051681">
    <property type="entry name" value="Ser/Thr_Kinases-Pseudokinases"/>
</dbReference>
<protein>
    <submittedName>
        <fullName evidence="6">Kinase-like domain-containing protein</fullName>
    </submittedName>
</protein>
<sequence length="284" mass="32019">MDSEQRVLGSQKFSHSKSPAWYTFMRLLSKISVDKLPLAFREPSIMRPEDPISFGGFVKVRPANVRFVRGEENIHIAVKSARPAFASPNPDKLHANERDLNNAYREIATMRHPALINHANIVQLRAIDTEEFLIGAEENLFLLVEFAEKGTLDSYLQQCNVDLDTKVQFCTDTARGLAALHCAGILHNDVKADNVLIFRHDANHSGLVAKVSDFGCCVSLESKTATPGHLFWACPELSQRVQPTVQWDVYSYGFIVLCCAVTRNPFSYMTEKRMTSMKHNTIIY</sequence>
<evidence type="ECO:0000313" key="6">
    <source>
        <dbReference type="EMBL" id="KAB8213042.1"/>
    </source>
</evidence>
<evidence type="ECO:0000259" key="5">
    <source>
        <dbReference type="PROSITE" id="PS50011"/>
    </source>
</evidence>
<dbReference type="PANTHER" id="PTHR44329:SF288">
    <property type="entry name" value="MITOGEN-ACTIVATED PROTEIN KINASE KINASE KINASE 20"/>
    <property type="match status" value="1"/>
</dbReference>
<keyword evidence="2" id="KW-0547">Nucleotide-binding</keyword>
<keyword evidence="4" id="KW-0067">ATP-binding</keyword>
<feature type="domain" description="Protein kinase" evidence="5">
    <location>
        <begin position="46"/>
        <end position="284"/>
    </location>
</feature>
<dbReference type="GO" id="GO:0005524">
    <property type="term" value="F:ATP binding"/>
    <property type="evidence" value="ECO:0007669"/>
    <property type="project" value="UniProtKB-KW"/>
</dbReference>
<dbReference type="InterPro" id="IPR000719">
    <property type="entry name" value="Prot_kinase_dom"/>
</dbReference>
<organism evidence="6 7">
    <name type="scientific">Aspergillus novoparasiticus</name>
    <dbReference type="NCBI Taxonomy" id="986946"/>
    <lineage>
        <taxon>Eukaryota</taxon>
        <taxon>Fungi</taxon>
        <taxon>Dikarya</taxon>
        <taxon>Ascomycota</taxon>
        <taxon>Pezizomycotina</taxon>
        <taxon>Eurotiomycetes</taxon>
        <taxon>Eurotiomycetidae</taxon>
        <taxon>Eurotiales</taxon>
        <taxon>Aspergillaceae</taxon>
        <taxon>Aspergillus</taxon>
        <taxon>Aspergillus subgen. Circumdati</taxon>
    </lineage>
</organism>
<evidence type="ECO:0000256" key="2">
    <source>
        <dbReference type="ARBA" id="ARBA00022741"/>
    </source>
</evidence>
<accession>A0A5N6E644</accession>
<dbReference type="EMBL" id="ML733730">
    <property type="protein sequence ID" value="KAB8213042.1"/>
    <property type="molecule type" value="Genomic_DNA"/>
</dbReference>
<dbReference type="Proteomes" id="UP000326799">
    <property type="component" value="Unassembled WGS sequence"/>
</dbReference>
<reference evidence="6 7" key="1">
    <citation type="submission" date="2019-04" db="EMBL/GenBank/DDBJ databases">
        <title>Fungal friends and foes A comparative genomics study of 23 Aspergillus species from section Flavi.</title>
        <authorList>
            <consortium name="DOE Joint Genome Institute"/>
            <person name="Kjaerbolling I."/>
            <person name="Vesth T.C."/>
            <person name="Frisvad J.C."/>
            <person name="Nybo J.L."/>
            <person name="Theobald S."/>
            <person name="Kildgaard S."/>
            <person name="Petersen T.I."/>
            <person name="Kuo A."/>
            <person name="Sato A."/>
            <person name="Lyhne E.K."/>
            <person name="Kogle M.E."/>
            <person name="Wiebenga A."/>
            <person name="Kun R.S."/>
            <person name="Lubbers R.J."/>
            <person name="Makela M.R."/>
            <person name="Barry K."/>
            <person name="Chovatia M."/>
            <person name="Clum A."/>
            <person name="Daum C."/>
            <person name="Haridas S."/>
            <person name="He G."/>
            <person name="LaButti K."/>
            <person name="Lipzen A."/>
            <person name="Mondo S."/>
            <person name="Pangilinan J."/>
            <person name="Riley R."/>
            <person name="Salamov A."/>
            <person name="Simmons B.A."/>
            <person name="Magnuson J.K."/>
            <person name="Henrissat B."/>
            <person name="Mortensen U.H."/>
            <person name="Larsen T.O."/>
            <person name="De vries R.P."/>
            <person name="Grigoriev I.V."/>
            <person name="Machida M."/>
            <person name="Baker S.E."/>
            <person name="Andersen M.R."/>
        </authorList>
    </citation>
    <scope>NUCLEOTIDE SEQUENCE [LARGE SCALE GENOMIC DNA]</scope>
    <source>
        <strain evidence="6 7">CBS 126849</strain>
    </source>
</reference>
<proteinExistence type="predicted"/>
<dbReference type="PROSITE" id="PS50011">
    <property type="entry name" value="PROTEIN_KINASE_DOM"/>
    <property type="match status" value="1"/>
</dbReference>
<dbReference type="InterPro" id="IPR008271">
    <property type="entry name" value="Ser/Thr_kinase_AS"/>
</dbReference>
<dbReference type="PANTHER" id="PTHR44329">
    <property type="entry name" value="SERINE/THREONINE-PROTEIN KINASE TNNI3K-RELATED"/>
    <property type="match status" value="1"/>
</dbReference>
<evidence type="ECO:0000313" key="7">
    <source>
        <dbReference type="Proteomes" id="UP000326799"/>
    </source>
</evidence>
<dbReference type="PROSITE" id="PS00108">
    <property type="entry name" value="PROTEIN_KINASE_ST"/>
    <property type="match status" value="1"/>
</dbReference>
<dbReference type="InterPro" id="IPR011009">
    <property type="entry name" value="Kinase-like_dom_sf"/>
</dbReference>